<comment type="similarity">
    <text evidence="8">Belongs to the ZipA family.</text>
</comment>
<protein>
    <recommendedName>
        <fullName evidence="8">Cell division protein ZipA</fullName>
    </recommendedName>
</protein>
<evidence type="ECO:0000256" key="1">
    <source>
        <dbReference type="ARBA" id="ARBA00022475"/>
    </source>
</evidence>
<keyword evidence="14" id="KW-1185">Reference proteome</keyword>
<keyword evidence="5 11" id="KW-1133">Transmembrane helix</keyword>
<name>A0A847S479_9NEIS</name>
<evidence type="ECO:0000256" key="7">
    <source>
        <dbReference type="ARBA" id="ARBA00023306"/>
    </source>
</evidence>
<evidence type="ECO:0000256" key="5">
    <source>
        <dbReference type="ARBA" id="ARBA00022989"/>
    </source>
</evidence>
<sequence length="406" mass="44943">MSDLQLVLLAVGAVAILLVVAYNWWEQQRYKKKAQAAFAHYQQDVLLEPGLTPMDEDTRIAGEDDLPDEEALYNARGQVDARHAPRPVEPPVPERVSGERREPVMGGSRNETPPPGTFSSPIPQPQKTAREALTYPGQQDDRVDLLVDILSHQALDVDLIRAMHRQLNRIGKRVSWQALMSNGEWFPLDVDANLAIMGLRIGLQLADRRGPLDEPSLRQFVATLETFADESESELRLPPLSQALADAQKLDSFCADVDVTIGLNILADSAPFGLVQLRSWLERNGLRLMADGAYHLVNPQGQHLFSIANFDNAPFPPHPLPKDHTEGITLLFDVPRVADGLNVFAQMSDLAFELSGQLNGKLVDDNRKPLSDHGIASIRQQLRAIYGTMNLKGIEPGSQTALRLFA</sequence>
<dbReference type="GO" id="GO:0032153">
    <property type="term" value="C:cell division site"/>
    <property type="evidence" value="ECO:0007669"/>
    <property type="project" value="TreeGrafter"/>
</dbReference>
<evidence type="ECO:0000256" key="3">
    <source>
        <dbReference type="ARBA" id="ARBA00022618"/>
    </source>
</evidence>
<evidence type="ECO:0000313" key="13">
    <source>
        <dbReference type="EMBL" id="NLR74603.1"/>
    </source>
</evidence>
<evidence type="ECO:0000256" key="4">
    <source>
        <dbReference type="ARBA" id="ARBA00022692"/>
    </source>
</evidence>
<dbReference type="Proteomes" id="UP000587991">
    <property type="component" value="Unassembled WGS sequence"/>
</dbReference>
<proteinExistence type="inferred from homology"/>
<keyword evidence="1 9" id="KW-1003">Cell membrane</keyword>
<dbReference type="InterPro" id="IPR036765">
    <property type="entry name" value="ZipA_FtsZ-bd_C_sf"/>
</dbReference>
<dbReference type="SUPFAM" id="SSF64383">
    <property type="entry name" value="Cell-division protein ZipA, C-terminal domain"/>
    <property type="match status" value="1"/>
</dbReference>
<dbReference type="EMBL" id="JABAIM010000001">
    <property type="protein sequence ID" value="NLR74603.1"/>
    <property type="molecule type" value="Genomic_DNA"/>
</dbReference>
<keyword evidence="6 9" id="KW-0472">Membrane</keyword>
<keyword evidence="7 8" id="KW-0131">Cell cycle</keyword>
<feature type="region of interest" description="Disordered" evidence="10">
    <location>
        <begin position="78"/>
        <end position="124"/>
    </location>
</feature>
<comment type="subcellular location">
    <subcellularLocation>
        <location evidence="9">Cell inner membrane</location>
        <topology evidence="9">Single-pass type I membrane protein</topology>
    </subcellularLocation>
</comment>
<evidence type="ECO:0000256" key="2">
    <source>
        <dbReference type="ARBA" id="ARBA00022519"/>
    </source>
</evidence>
<keyword evidence="4 9" id="KW-0812">Transmembrane</keyword>
<dbReference type="PANTHER" id="PTHR38685">
    <property type="entry name" value="CELL DIVISION PROTEIN ZIPA"/>
    <property type="match status" value="1"/>
</dbReference>
<dbReference type="SMART" id="SM00771">
    <property type="entry name" value="ZipA_C"/>
    <property type="match status" value="1"/>
</dbReference>
<comment type="function">
    <text evidence="8">Essential cell division protein that stabilizes the FtsZ protofilaments by cross-linking them and that serves as a cytoplasmic membrane anchor for the Z ring. Also required for the recruitment to the septal ring of downstream cell division proteins.</text>
</comment>
<evidence type="ECO:0000256" key="8">
    <source>
        <dbReference type="RuleBase" id="RU003612"/>
    </source>
</evidence>
<evidence type="ECO:0000256" key="10">
    <source>
        <dbReference type="SAM" id="MobiDB-lite"/>
    </source>
</evidence>
<reference evidence="13 14" key="1">
    <citation type="submission" date="2020-04" db="EMBL/GenBank/DDBJ databases">
        <title>Draft genome of Leeia sp. IMCC25680.</title>
        <authorList>
            <person name="Song J."/>
            <person name="Cho J.-C."/>
        </authorList>
    </citation>
    <scope>NUCLEOTIDE SEQUENCE [LARGE SCALE GENOMIC DNA]</scope>
    <source>
        <strain evidence="13 14">IMCC25680</strain>
    </source>
</reference>
<dbReference type="InterPro" id="IPR011919">
    <property type="entry name" value="Cell_div_ZipA"/>
</dbReference>
<dbReference type="InterPro" id="IPR007449">
    <property type="entry name" value="ZipA_FtsZ-bd_C"/>
</dbReference>
<dbReference type="Gene3D" id="3.30.1400.10">
    <property type="entry name" value="ZipA, C-terminal FtsZ-binding domain"/>
    <property type="match status" value="1"/>
</dbReference>
<dbReference type="GO" id="GO:0000917">
    <property type="term" value="P:division septum assembly"/>
    <property type="evidence" value="ECO:0007669"/>
    <property type="project" value="TreeGrafter"/>
</dbReference>
<dbReference type="PANTHER" id="PTHR38685:SF1">
    <property type="entry name" value="CELL DIVISION PROTEIN ZIPA"/>
    <property type="match status" value="1"/>
</dbReference>
<evidence type="ECO:0000313" key="14">
    <source>
        <dbReference type="Proteomes" id="UP000587991"/>
    </source>
</evidence>
<accession>A0A847S479</accession>
<feature type="transmembrane region" description="Helical" evidence="11">
    <location>
        <begin position="6"/>
        <end position="25"/>
    </location>
</feature>
<keyword evidence="2 9" id="KW-0997">Cell inner membrane</keyword>
<evidence type="ECO:0000256" key="9">
    <source>
        <dbReference type="RuleBase" id="RU003613"/>
    </source>
</evidence>
<keyword evidence="3 8" id="KW-0132">Cell division</keyword>
<dbReference type="Pfam" id="PF04354">
    <property type="entry name" value="ZipA_C"/>
    <property type="match status" value="1"/>
</dbReference>
<gene>
    <name evidence="13" type="ORF">HF682_05470</name>
</gene>
<evidence type="ECO:0000256" key="11">
    <source>
        <dbReference type="SAM" id="Phobius"/>
    </source>
</evidence>
<evidence type="ECO:0000259" key="12">
    <source>
        <dbReference type="SMART" id="SM00771"/>
    </source>
</evidence>
<organism evidence="13 14">
    <name type="scientific">Leeia aquatica</name>
    <dbReference type="NCBI Taxonomy" id="2725557"/>
    <lineage>
        <taxon>Bacteria</taxon>
        <taxon>Pseudomonadati</taxon>
        <taxon>Pseudomonadota</taxon>
        <taxon>Betaproteobacteria</taxon>
        <taxon>Neisseriales</taxon>
        <taxon>Leeiaceae</taxon>
        <taxon>Leeia</taxon>
    </lineage>
</organism>
<feature type="domain" description="ZipA C-terminal FtsZ-binding" evidence="12">
    <location>
        <begin position="257"/>
        <end position="382"/>
    </location>
</feature>
<comment type="caution">
    <text evidence="13">The sequence shown here is derived from an EMBL/GenBank/DDBJ whole genome shotgun (WGS) entry which is preliminary data.</text>
</comment>
<dbReference type="RefSeq" id="WP_168876209.1">
    <property type="nucleotide sequence ID" value="NZ_JABAIM010000001.1"/>
</dbReference>
<dbReference type="AlphaFoldDB" id="A0A847S479"/>
<evidence type="ECO:0000256" key="6">
    <source>
        <dbReference type="ARBA" id="ARBA00023136"/>
    </source>
</evidence>
<dbReference type="GO" id="GO:0005886">
    <property type="term" value="C:plasma membrane"/>
    <property type="evidence" value="ECO:0007669"/>
    <property type="project" value="UniProtKB-SubCell"/>
</dbReference>